<evidence type="ECO:0000313" key="8">
    <source>
        <dbReference type="EMBL" id="UUN97313.1"/>
    </source>
</evidence>
<dbReference type="InterPro" id="IPR022764">
    <property type="entry name" value="Peptidase_S54_rhomboid_dom"/>
</dbReference>
<dbReference type="InterPro" id="IPR035952">
    <property type="entry name" value="Rhomboid-like_sf"/>
</dbReference>
<feature type="domain" description="Peptidase S54 rhomboid" evidence="7">
    <location>
        <begin position="42"/>
        <end position="188"/>
    </location>
</feature>
<accession>A0A0A8TVF4</accession>
<dbReference type="AlphaFoldDB" id="A0A0A8TVF4"/>
<keyword evidence="4" id="KW-0378">Hydrolase</keyword>
<dbReference type="GO" id="GO:0016020">
    <property type="term" value="C:membrane"/>
    <property type="evidence" value="ECO:0007669"/>
    <property type="project" value="UniProtKB-SubCell"/>
</dbReference>
<dbReference type="PANTHER" id="PTHR43731:SF14">
    <property type="entry name" value="PRESENILIN-ASSOCIATED RHOMBOID-LIKE PROTEIN, MITOCHONDRIAL"/>
    <property type="match status" value="1"/>
</dbReference>
<keyword evidence="3" id="KW-0812">Transmembrane</keyword>
<gene>
    <name evidence="8" type="ORF">I9054_018565</name>
</gene>
<dbReference type="eggNOG" id="COG0705">
    <property type="taxonomic scope" value="Bacteria"/>
</dbReference>
<dbReference type="Proteomes" id="UP000644140">
    <property type="component" value="Chromosome"/>
</dbReference>
<evidence type="ECO:0000313" key="9">
    <source>
        <dbReference type="Proteomes" id="UP000644140"/>
    </source>
</evidence>
<keyword evidence="6" id="KW-0472">Membrane</keyword>
<dbReference type="GO" id="GO:0006508">
    <property type="term" value="P:proteolysis"/>
    <property type="evidence" value="ECO:0007669"/>
    <property type="project" value="UniProtKB-KW"/>
</dbReference>
<dbReference type="EMBL" id="CP092085">
    <property type="protein sequence ID" value="UUN97313.1"/>
    <property type="molecule type" value="Genomic_DNA"/>
</dbReference>
<keyword evidence="8" id="KW-0645">Protease</keyword>
<comment type="similarity">
    <text evidence="2">Belongs to the peptidase S54 family.</text>
</comment>
<evidence type="ECO:0000256" key="4">
    <source>
        <dbReference type="ARBA" id="ARBA00022801"/>
    </source>
</evidence>
<evidence type="ECO:0000256" key="2">
    <source>
        <dbReference type="ARBA" id="ARBA00009045"/>
    </source>
</evidence>
<dbReference type="InterPro" id="IPR050925">
    <property type="entry name" value="Rhomboid_protease_S54"/>
</dbReference>
<evidence type="ECO:0000256" key="3">
    <source>
        <dbReference type="ARBA" id="ARBA00022692"/>
    </source>
</evidence>
<dbReference type="STRING" id="106648.GCA_000753985_01716"/>
<evidence type="ECO:0000256" key="1">
    <source>
        <dbReference type="ARBA" id="ARBA00004141"/>
    </source>
</evidence>
<reference evidence="8" key="1">
    <citation type="submission" date="2022-02" db="EMBL/GenBank/DDBJ databases">
        <title>Characterization of Tn125 harboring carbapenem-resistant Acinetobacter bereziniae clinical isolates.</title>
        <authorList>
            <person name="Wong N.-K."/>
            <person name="Pan Q."/>
        </authorList>
    </citation>
    <scope>NUCLEOTIDE SEQUENCE</scope>
    <source>
        <strain evidence="8">GD03393</strain>
    </source>
</reference>
<dbReference type="RefSeq" id="WP_004824951.1">
    <property type="nucleotide sequence ID" value="NZ_BKJQ01000066.1"/>
</dbReference>
<keyword evidence="5" id="KW-1133">Transmembrane helix</keyword>
<name>A0A0A8TVF4_ACIBZ</name>
<protein>
    <submittedName>
        <fullName evidence="8">Rhomboid family intramembrane serine protease</fullName>
    </submittedName>
</protein>
<dbReference type="Gene3D" id="1.20.1540.10">
    <property type="entry name" value="Rhomboid-like"/>
    <property type="match status" value="1"/>
</dbReference>
<evidence type="ECO:0000259" key="7">
    <source>
        <dbReference type="Pfam" id="PF01694"/>
    </source>
</evidence>
<sequence length="206" mass="23607">MITGLTHTLLIILITIAISIIAWQQRHVMNRLIFNISAIKHGQYDRFLTHGFIHNDGMHLFFNMFTLYFFGRNIEWFFRGYLSGMGFVLFYCSAIIIAAIPSYLHHRNLNSYRSLGASGAVNAVLFSSILFNPWGMIYIYILPVPAIIFGTIYLCYSMYAIRSGHSPLIDHRAHITGAIYGFLFPLLLEPSLGTAFFYKFINSPLF</sequence>
<comment type="subcellular location">
    <subcellularLocation>
        <location evidence="1">Membrane</location>
        <topology evidence="1">Multi-pass membrane protein</topology>
    </subcellularLocation>
</comment>
<dbReference type="GO" id="GO:0004252">
    <property type="term" value="F:serine-type endopeptidase activity"/>
    <property type="evidence" value="ECO:0007669"/>
    <property type="project" value="InterPro"/>
</dbReference>
<evidence type="ECO:0000256" key="6">
    <source>
        <dbReference type="ARBA" id="ARBA00023136"/>
    </source>
</evidence>
<evidence type="ECO:0000256" key="5">
    <source>
        <dbReference type="ARBA" id="ARBA00022989"/>
    </source>
</evidence>
<dbReference type="SUPFAM" id="SSF144091">
    <property type="entry name" value="Rhomboid-like"/>
    <property type="match status" value="1"/>
</dbReference>
<dbReference type="Pfam" id="PF01694">
    <property type="entry name" value="Rhomboid"/>
    <property type="match status" value="1"/>
</dbReference>
<organism evidence="8 9">
    <name type="scientific">Acinetobacter bereziniae</name>
    <name type="common">Acinetobacter genomosp. 10</name>
    <dbReference type="NCBI Taxonomy" id="106648"/>
    <lineage>
        <taxon>Bacteria</taxon>
        <taxon>Pseudomonadati</taxon>
        <taxon>Pseudomonadota</taxon>
        <taxon>Gammaproteobacteria</taxon>
        <taxon>Moraxellales</taxon>
        <taxon>Moraxellaceae</taxon>
        <taxon>Acinetobacter</taxon>
    </lineage>
</organism>
<dbReference type="PANTHER" id="PTHR43731">
    <property type="entry name" value="RHOMBOID PROTEASE"/>
    <property type="match status" value="1"/>
</dbReference>
<proteinExistence type="inferred from homology"/>